<gene>
    <name evidence="1" type="ORF">TeGR_g871</name>
</gene>
<name>A0ABQ6MAP3_9STRA</name>
<reference evidence="1 2" key="1">
    <citation type="journal article" date="2023" name="Commun. Biol.">
        <title>Genome analysis of Parmales, the sister group of diatoms, reveals the evolutionary specialization of diatoms from phago-mixotrophs to photoautotrophs.</title>
        <authorList>
            <person name="Ban H."/>
            <person name="Sato S."/>
            <person name="Yoshikawa S."/>
            <person name="Yamada K."/>
            <person name="Nakamura Y."/>
            <person name="Ichinomiya M."/>
            <person name="Sato N."/>
            <person name="Blanc-Mathieu R."/>
            <person name="Endo H."/>
            <person name="Kuwata A."/>
            <person name="Ogata H."/>
        </authorList>
    </citation>
    <scope>NUCLEOTIDE SEQUENCE [LARGE SCALE GENOMIC DNA]</scope>
</reference>
<dbReference type="EMBL" id="BRYB01001302">
    <property type="protein sequence ID" value="GMI22662.1"/>
    <property type="molecule type" value="Genomic_DNA"/>
</dbReference>
<feature type="non-terminal residue" evidence="1">
    <location>
        <position position="1"/>
    </location>
</feature>
<comment type="caution">
    <text evidence="1">The sequence shown here is derived from an EMBL/GenBank/DDBJ whole genome shotgun (WGS) entry which is preliminary data.</text>
</comment>
<evidence type="ECO:0000313" key="2">
    <source>
        <dbReference type="Proteomes" id="UP001165060"/>
    </source>
</evidence>
<dbReference type="Proteomes" id="UP001165060">
    <property type="component" value="Unassembled WGS sequence"/>
</dbReference>
<proteinExistence type="predicted"/>
<organism evidence="1 2">
    <name type="scientific">Tetraparma gracilis</name>
    <dbReference type="NCBI Taxonomy" id="2962635"/>
    <lineage>
        <taxon>Eukaryota</taxon>
        <taxon>Sar</taxon>
        <taxon>Stramenopiles</taxon>
        <taxon>Ochrophyta</taxon>
        <taxon>Bolidophyceae</taxon>
        <taxon>Parmales</taxon>
        <taxon>Triparmaceae</taxon>
        <taxon>Tetraparma</taxon>
    </lineage>
</organism>
<keyword evidence="2" id="KW-1185">Reference proteome</keyword>
<accession>A0ABQ6MAP3</accession>
<evidence type="ECO:0000313" key="1">
    <source>
        <dbReference type="EMBL" id="GMI22662.1"/>
    </source>
</evidence>
<protein>
    <submittedName>
        <fullName evidence="1">Uncharacterized protein</fullName>
    </submittedName>
</protein>
<sequence>PPLNKTLHELASLPLSRDPLLPSSPSPLISDLLPLSLPFLPPLLSSCNLGIAEGDVMPRVVMGLNRREIEVGEDVLRDVVVWVHGNVG</sequence>